<evidence type="ECO:0000313" key="2">
    <source>
        <dbReference type="EMBL" id="MCQ9305013.1"/>
    </source>
</evidence>
<comment type="caution">
    <text evidence="2">The sequence shown here is derived from an EMBL/GenBank/DDBJ whole genome shotgun (WGS) entry which is preliminary data.</text>
</comment>
<dbReference type="EMBL" id="JANILD010000010">
    <property type="protein sequence ID" value="MCQ9305013.1"/>
    <property type="molecule type" value="Genomic_DNA"/>
</dbReference>
<dbReference type="InterPro" id="IPR010572">
    <property type="entry name" value="Tail_dom"/>
</dbReference>
<reference evidence="2" key="1">
    <citation type="submission" date="2022-07" db="EMBL/GenBank/DDBJ databases">
        <title>Bacterial species isolated from the porcine tonsil microbiota.</title>
        <authorList>
            <person name="Oliveira I.M.F."/>
        </authorList>
    </citation>
    <scope>NUCLEOTIDE SEQUENCE</scope>
    <source>
        <strain evidence="2">8QC2O2</strain>
    </source>
</reference>
<sequence length="525" mass="58595">MAKRIHDSYTGSLSASRYFEIVFEDTGYKFTISQSVGSSRWENLGEGDSRFEMFQDGLKRYGLEYEYNPKTKTYALRPSVQNEVKYYISTKINANNLKIEEDASEGYTWIQGFGDFEENSKYQDAFLQVKYVHPLADVIGMREAPPVIDGRITKENTMKARLEEVIDNSIKVSLSLDFIALREDFPSAIPKVGDVVPIRDDVTDVFDSVRIIEVTTTRDVNNEIIKQDVVLGEFRRRDRYRKSANKASKAINQIESSGGLGGLGGGLAKTITNVTSKVDALNYSTRDIIDMANSLNANAEGISAGDDTNRVYFNSDGSIQKSNDGGETKQTIIDSNGINEDALPKVSESQNGLMLKDDKKKLNQLEVAKQLTTEQVDNINKVPVINEKQTNLEDAFKGFVGVTDWLSYANSVASGVQANTMYASSDGLKCELKEVRIGVTGLTPVVRYKTITYNLRNFKLGEQVAQLPSGFLTKTQVFPAFGNGNMSSYRIEITKDGKMMVHGGSNDKTLTTNRYWIYGQHTWIE</sequence>
<organism evidence="2 3">
    <name type="scientific">Mammaliicoccus sciuri</name>
    <name type="common">Staphylococcus sciuri</name>
    <dbReference type="NCBI Taxonomy" id="1296"/>
    <lineage>
        <taxon>Bacteria</taxon>
        <taxon>Bacillati</taxon>
        <taxon>Bacillota</taxon>
        <taxon>Bacilli</taxon>
        <taxon>Bacillales</taxon>
        <taxon>Staphylococcaceae</taxon>
        <taxon>Mammaliicoccus</taxon>
    </lineage>
</organism>
<accession>A0AAW5LTM3</accession>
<protein>
    <submittedName>
        <fullName evidence="2">Phage tail protein</fullName>
    </submittedName>
</protein>
<proteinExistence type="predicted"/>
<dbReference type="Gene3D" id="3.55.50.40">
    <property type="match status" value="1"/>
</dbReference>
<dbReference type="AlphaFoldDB" id="A0AAW5LTM3"/>
<gene>
    <name evidence="2" type="ORF">NQ032_15490</name>
</gene>
<evidence type="ECO:0000313" key="3">
    <source>
        <dbReference type="Proteomes" id="UP001204068"/>
    </source>
</evidence>
<dbReference type="Pfam" id="PF06605">
    <property type="entry name" value="Prophage_tail"/>
    <property type="match status" value="1"/>
</dbReference>
<dbReference type="Proteomes" id="UP001204068">
    <property type="component" value="Unassembled WGS sequence"/>
</dbReference>
<dbReference type="RefSeq" id="WP_257099637.1">
    <property type="nucleotide sequence ID" value="NZ_JANILD010000010.1"/>
</dbReference>
<evidence type="ECO:0000259" key="1">
    <source>
        <dbReference type="Pfam" id="PF06605"/>
    </source>
</evidence>
<feature type="domain" description="Tail spike" evidence="1">
    <location>
        <begin position="3"/>
        <end position="217"/>
    </location>
</feature>
<name>A0AAW5LTM3_MAMSC</name>